<dbReference type="Pfam" id="PF04844">
    <property type="entry name" value="Ovate"/>
    <property type="match status" value="1"/>
</dbReference>
<name>A0ABR2G833_9ROSI</name>
<evidence type="ECO:0000256" key="5">
    <source>
        <dbReference type="ARBA" id="ARBA00023242"/>
    </source>
</evidence>
<dbReference type="NCBIfam" id="TIGR01568">
    <property type="entry name" value="A_thal_3678"/>
    <property type="match status" value="1"/>
</dbReference>
<sequence>MAKRFKLKIYRVLLSFRLCRSKEPSNLPEVPLPFIRHLSPVNPKALPLGVGYRNLNLNLTLPAPPPPTPDFSFIKRHLKPQIASVTKDKMEKLKGKASVSLSWRDSGCFSGERAEYDETETLISTSRSIRDGSSSFELAEGSHMEAKKKKKKKKKKLSNAKMVRRVRSFGSKKQRRWTAEGKVGESVVVVKRSEDPYSDFKRSMMEMIREKQMLKAEELEQLLHCFLCLNSREHRGVIVEAFTHIWEALFSQCAQ</sequence>
<comment type="function">
    <text evidence="6">Transcriptional repressor that regulates multiple aspects of plant growth and development.</text>
</comment>
<evidence type="ECO:0000259" key="7">
    <source>
        <dbReference type="PROSITE" id="PS51754"/>
    </source>
</evidence>
<evidence type="ECO:0000256" key="3">
    <source>
        <dbReference type="ARBA" id="ARBA00023015"/>
    </source>
</evidence>
<feature type="domain" description="OVATE" evidence="7">
    <location>
        <begin position="189"/>
        <end position="248"/>
    </location>
</feature>
<comment type="subcellular location">
    <subcellularLocation>
        <location evidence="1 6">Nucleus</location>
    </subcellularLocation>
</comment>
<evidence type="ECO:0000313" key="8">
    <source>
        <dbReference type="EMBL" id="KAK8596745.1"/>
    </source>
</evidence>
<dbReference type="PANTHER" id="PTHR33057">
    <property type="entry name" value="TRANSCRIPTION REPRESSOR OFP7-RELATED"/>
    <property type="match status" value="1"/>
</dbReference>
<reference evidence="8 9" key="1">
    <citation type="journal article" date="2024" name="G3 (Bethesda)">
        <title>Genome assembly of Hibiscus sabdariffa L. provides insights into metabolisms of medicinal natural products.</title>
        <authorList>
            <person name="Kim T."/>
        </authorList>
    </citation>
    <scope>NUCLEOTIDE SEQUENCE [LARGE SCALE GENOMIC DNA]</scope>
    <source>
        <strain evidence="8">TK-2024</strain>
        <tissue evidence="8">Old leaves</tissue>
    </source>
</reference>
<evidence type="ECO:0000256" key="2">
    <source>
        <dbReference type="ARBA" id="ARBA00022491"/>
    </source>
</evidence>
<evidence type="ECO:0000256" key="6">
    <source>
        <dbReference type="RuleBase" id="RU367028"/>
    </source>
</evidence>
<dbReference type="Proteomes" id="UP001472677">
    <property type="component" value="Unassembled WGS sequence"/>
</dbReference>
<evidence type="ECO:0000256" key="1">
    <source>
        <dbReference type="ARBA" id="ARBA00004123"/>
    </source>
</evidence>
<keyword evidence="4 6" id="KW-0804">Transcription</keyword>
<dbReference type="InterPro" id="IPR038933">
    <property type="entry name" value="Ovate"/>
</dbReference>
<accession>A0ABR2G833</accession>
<evidence type="ECO:0000256" key="4">
    <source>
        <dbReference type="ARBA" id="ARBA00023163"/>
    </source>
</evidence>
<comment type="caution">
    <text evidence="8">The sequence shown here is derived from an EMBL/GenBank/DDBJ whole genome shotgun (WGS) entry which is preliminary data.</text>
</comment>
<dbReference type="PANTHER" id="PTHR33057:SF224">
    <property type="entry name" value="TRANSCRIPTION REPRESSOR"/>
    <property type="match status" value="1"/>
</dbReference>
<proteinExistence type="predicted"/>
<dbReference type="EMBL" id="JBBPBM010000002">
    <property type="protein sequence ID" value="KAK8596745.1"/>
    <property type="molecule type" value="Genomic_DNA"/>
</dbReference>
<evidence type="ECO:0000313" key="9">
    <source>
        <dbReference type="Proteomes" id="UP001472677"/>
    </source>
</evidence>
<keyword evidence="3 6" id="KW-0805">Transcription regulation</keyword>
<protein>
    <recommendedName>
        <fullName evidence="6">Transcription repressor</fullName>
    </recommendedName>
    <alternativeName>
        <fullName evidence="6">Ovate family protein</fullName>
    </alternativeName>
</protein>
<keyword evidence="9" id="KW-1185">Reference proteome</keyword>
<dbReference type="PROSITE" id="PS51754">
    <property type="entry name" value="OVATE"/>
    <property type="match status" value="1"/>
</dbReference>
<keyword evidence="2 6" id="KW-0678">Repressor</keyword>
<organism evidence="8 9">
    <name type="scientific">Hibiscus sabdariffa</name>
    <name type="common">roselle</name>
    <dbReference type="NCBI Taxonomy" id="183260"/>
    <lineage>
        <taxon>Eukaryota</taxon>
        <taxon>Viridiplantae</taxon>
        <taxon>Streptophyta</taxon>
        <taxon>Embryophyta</taxon>
        <taxon>Tracheophyta</taxon>
        <taxon>Spermatophyta</taxon>
        <taxon>Magnoliopsida</taxon>
        <taxon>eudicotyledons</taxon>
        <taxon>Gunneridae</taxon>
        <taxon>Pentapetalae</taxon>
        <taxon>rosids</taxon>
        <taxon>malvids</taxon>
        <taxon>Malvales</taxon>
        <taxon>Malvaceae</taxon>
        <taxon>Malvoideae</taxon>
        <taxon>Hibiscus</taxon>
    </lineage>
</organism>
<gene>
    <name evidence="8" type="ORF">V6N12_065225</name>
</gene>
<keyword evidence="5 6" id="KW-0539">Nucleus</keyword>
<dbReference type="InterPro" id="IPR006458">
    <property type="entry name" value="Ovate_C"/>
</dbReference>